<accession>A0A087YS49</accession>
<dbReference type="GO" id="GO:0015074">
    <property type="term" value="P:DNA integration"/>
    <property type="evidence" value="ECO:0007669"/>
    <property type="project" value="InterPro"/>
</dbReference>
<dbReference type="Gene3D" id="3.30.420.10">
    <property type="entry name" value="Ribonuclease H-like superfamily/Ribonuclease H"/>
    <property type="match status" value="1"/>
</dbReference>
<dbReference type="GeneTree" id="ENSGT00490000044642"/>
<evidence type="ECO:0000313" key="4">
    <source>
        <dbReference type="Proteomes" id="UP000028760"/>
    </source>
</evidence>
<organism evidence="3 4">
    <name type="scientific">Poecilia formosa</name>
    <name type="common">Amazon molly</name>
    <name type="synonym">Limia formosa</name>
    <dbReference type="NCBI Taxonomy" id="48698"/>
    <lineage>
        <taxon>Eukaryota</taxon>
        <taxon>Metazoa</taxon>
        <taxon>Chordata</taxon>
        <taxon>Craniata</taxon>
        <taxon>Vertebrata</taxon>
        <taxon>Euteleostomi</taxon>
        <taxon>Actinopterygii</taxon>
        <taxon>Neopterygii</taxon>
        <taxon>Teleostei</taxon>
        <taxon>Neoteleostei</taxon>
        <taxon>Acanthomorphata</taxon>
        <taxon>Ovalentaria</taxon>
        <taxon>Atherinomorphae</taxon>
        <taxon>Cyprinodontiformes</taxon>
        <taxon>Poeciliidae</taxon>
        <taxon>Poeciliinae</taxon>
        <taxon>Poecilia</taxon>
    </lineage>
</organism>
<dbReference type="STRING" id="48698.ENSPFOP00000020852"/>
<sequence length="258" mass="28649">IYITTSAGIITGLKSIFVRHGVPEILITVNGPHFSSSSFSSFATDYDFRHVTSSPYFAQSNGEAERAVKTVKSLLKKNTEPYKALLAYRVMPLNQGPSSAELLMGRRLRSPLPLSPSQLKPQWPNQKKVADKDKELKQAQTLAYNKRHRAGVSPELKAGQRVWITNTQETATVLRGADTPCSYVVETDSEVVRRNKAHLRPLPDIHSPTENVGDTKQTAAPDIQSPTENVGDTEQTETPEVRVAENVKRVHPRREVKA</sequence>
<dbReference type="PANTHER" id="PTHR37984">
    <property type="entry name" value="PROTEIN CBG26694"/>
    <property type="match status" value="1"/>
</dbReference>
<dbReference type="Proteomes" id="UP000028760">
    <property type="component" value="Unassembled WGS sequence"/>
</dbReference>
<dbReference type="EMBL" id="AYCK01015021">
    <property type="status" value="NOT_ANNOTATED_CDS"/>
    <property type="molecule type" value="Genomic_DNA"/>
</dbReference>
<proteinExistence type="predicted"/>
<reference evidence="3" key="3">
    <citation type="submission" date="2025-09" db="UniProtKB">
        <authorList>
            <consortium name="Ensembl"/>
        </authorList>
    </citation>
    <scope>IDENTIFICATION</scope>
</reference>
<dbReference type="InterPro" id="IPR036397">
    <property type="entry name" value="RNaseH_sf"/>
</dbReference>
<dbReference type="GO" id="GO:0003676">
    <property type="term" value="F:nucleic acid binding"/>
    <property type="evidence" value="ECO:0007669"/>
    <property type="project" value="InterPro"/>
</dbReference>
<feature type="compositionally biased region" description="Polar residues" evidence="1">
    <location>
        <begin position="208"/>
        <end position="238"/>
    </location>
</feature>
<dbReference type="OMA" id="EDQNGWN"/>
<dbReference type="Ensembl" id="ENSPFOT00000020878.1">
    <property type="protein sequence ID" value="ENSPFOP00000020852.1"/>
    <property type="gene ID" value="ENSPFOG00000020728.1"/>
</dbReference>
<protein>
    <recommendedName>
        <fullName evidence="2">Integrase catalytic domain-containing protein</fullName>
    </recommendedName>
</protein>
<dbReference type="SUPFAM" id="SSF53098">
    <property type="entry name" value="Ribonuclease H-like"/>
    <property type="match status" value="1"/>
</dbReference>
<name>A0A087YS49_POEFO</name>
<dbReference type="InterPro" id="IPR012337">
    <property type="entry name" value="RNaseH-like_sf"/>
</dbReference>
<dbReference type="InterPro" id="IPR001584">
    <property type="entry name" value="Integrase_cat-core"/>
</dbReference>
<feature type="domain" description="Integrase catalytic" evidence="2">
    <location>
        <begin position="1"/>
        <end position="124"/>
    </location>
</feature>
<dbReference type="PANTHER" id="PTHR37984:SF5">
    <property type="entry name" value="PROTEIN NYNRIN-LIKE"/>
    <property type="match status" value="1"/>
</dbReference>
<evidence type="ECO:0000313" key="3">
    <source>
        <dbReference type="Ensembl" id="ENSPFOP00000020852.1"/>
    </source>
</evidence>
<dbReference type="PROSITE" id="PS50994">
    <property type="entry name" value="INTEGRASE"/>
    <property type="match status" value="1"/>
</dbReference>
<dbReference type="eggNOG" id="KOG0017">
    <property type="taxonomic scope" value="Eukaryota"/>
</dbReference>
<evidence type="ECO:0000259" key="2">
    <source>
        <dbReference type="PROSITE" id="PS50994"/>
    </source>
</evidence>
<reference evidence="3" key="2">
    <citation type="submission" date="2025-08" db="UniProtKB">
        <authorList>
            <consortium name="Ensembl"/>
        </authorList>
    </citation>
    <scope>IDENTIFICATION</scope>
</reference>
<dbReference type="AlphaFoldDB" id="A0A087YS49"/>
<dbReference type="InterPro" id="IPR050951">
    <property type="entry name" value="Retrovirus_Pol_polyprotein"/>
</dbReference>
<reference evidence="4" key="1">
    <citation type="submission" date="2013-10" db="EMBL/GenBank/DDBJ databases">
        <authorList>
            <person name="Schartl M."/>
            <person name="Warren W."/>
        </authorList>
    </citation>
    <scope>NUCLEOTIDE SEQUENCE [LARGE SCALE GENOMIC DNA]</scope>
    <source>
        <strain evidence="4">female</strain>
    </source>
</reference>
<feature type="region of interest" description="Disordered" evidence="1">
    <location>
        <begin position="201"/>
        <end position="258"/>
    </location>
</feature>
<feature type="compositionally biased region" description="Basic and acidic residues" evidence="1">
    <location>
        <begin position="239"/>
        <end position="258"/>
    </location>
</feature>
<evidence type="ECO:0000256" key="1">
    <source>
        <dbReference type="SAM" id="MobiDB-lite"/>
    </source>
</evidence>
<keyword evidence="4" id="KW-1185">Reference proteome</keyword>